<name>A0A5E7VIQ7_PSEFL</name>
<reference evidence="1 2" key="1">
    <citation type="submission" date="2019-09" db="EMBL/GenBank/DDBJ databases">
        <authorList>
            <person name="Chandra G."/>
            <person name="Truman W A."/>
        </authorList>
    </citation>
    <scope>NUCLEOTIDE SEQUENCE [LARGE SCALE GENOMIC DNA]</scope>
    <source>
        <strain evidence="1">PS938</strain>
    </source>
</reference>
<dbReference type="EMBL" id="CABVJE010000028">
    <property type="protein sequence ID" value="VVQ22570.1"/>
    <property type="molecule type" value="Genomic_DNA"/>
</dbReference>
<sequence>MSDLDFTLCSIPMLMTRNKSAEYQRQIVVRYTVLMSFLKVRGLIFKEPFDSDGNLKMDLVIKKSDVTSQCLELFKKAVPAWHAYVDKGGDINNTSKIEKALAKIP</sequence>
<dbReference type="RefSeq" id="WP_150674136.1">
    <property type="nucleotide sequence ID" value="NZ_CABVJE010000028.1"/>
</dbReference>
<dbReference type="AlphaFoldDB" id="A0A5E7VIQ7"/>
<evidence type="ECO:0000313" key="2">
    <source>
        <dbReference type="Proteomes" id="UP000327191"/>
    </source>
</evidence>
<proteinExistence type="predicted"/>
<evidence type="ECO:0000313" key="1">
    <source>
        <dbReference type="EMBL" id="VVQ22570.1"/>
    </source>
</evidence>
<gene>
    <name evidence="1" type="ORF">PS938_05248</name>
</gene>
<organism evidence="1 2">
    <name type="scientific">Pseudomonas fluorescens</name>
    <dbReference type="NCBI Taxonomy" id="294"/>
    <lineage>
        <taxon>Bacteria</taxon>
        <taxon>Pseudomonadati</taxon>
        <taxon>Pseudomonadota</taxon>
        <taxon>Gammaproteobacteria</taxon>
        <taxon>Pseudomonadales</taxon>
        <taxon>Pseudomonadaceae</taxon>
        <taxon>Pseudomonas</taxon>
    </lineage>
</organism>
<accession>A0A5E7VIQ7</accession>
<dbReference type="OrthoDB" id="6637560at2"/>
<dbReference type="Proteomes" id="UP000327191">
    <property type="component" value="Unassembled WGS sequence"/>
</dbReference>
<protein>
    <submittedName>
        <fullName evidence="1">Uncharacterized protein</fullName>
    </submittedName>
</protein>